<proteinExistence type="predicted"/>
<name>A0A401GU23_9APHY</name>
<dbReference type="Proteomes" id="UP000287166">
    <property type="component" value="Unassembled WGS sequence"/>
</dbReference>
<organism evidence="1 2">
    <name type="scientific">Sparassis crispa</name>
    <dbReference type="NCBI Taxonomy" id="139825"/>
    <lineage>
        <taxon>Eukaryota</taxon>
        <taxon>Fungi</taxon>
        <taxon>Dikarya</taxon>
        <taxon>Basidiomycota</taxon>
        <taxon>Agaricomycotina</taxon>
        <taxon>Agaricomycetes</taxon>
        <taxon>Polyporales</taxon>
        <taxon>Sparassidaceae</taxon>
        <taxon>Sparassis</taxon>
    </lineage>
</organism>
<comment type="caution">
    <text evidence="1">The sequence shown here is derived from an EMBL/GenBank/DDBJ whole genome shotgun (WGS) entry which is preliminary data.</text>
</comment>
<protein>
    <submittedName>
        <fullName evidence="1">Uncharacterized protein</fullName>
    </submittedName>
</protein>
<evidence type="ECO:0000313" key="1">
    <source>
        <dbReference type="EMBL" id="GBE85706.1"/>
    </source>
</evidence>
<dbReference type="GeneID" id="38782623"/>
<dbReference type="AlphaFoldDB" id="A0A401GU23"/>
<evidence type="ECO:0000313" key="2">
    <source>
        <dbReference type="Proteomes" id="UP000287166"/>
    </source>
</evidence>
<gene>
    <name evidence="1" type="ORF">SCP_0802280</name>
</gene>
<dbReference type="EMBL" id="BFAD01000008">
    <property type="protein sequence ID" value="GBE85706.1"/>
    <property type="molecule type" value="Genomic_DNA"/>
</dbReference>
<accession>A0A401GU23</accession>
<sequence length="100" mass="11329">MQHMKILSGLDFLSGSTSPMPWFFRIHPNNTALLALALLDTRLLDTLCTHLTNLLLCMARRRAIHQVVHDPEWSMDSLLQRALSCIVQTNTTIERLSEGS</sequence>
<reference evidence="1 2" key="1">
    <citation type="journal article" date="2018" name="Sci. Rep.">
        <title>Genome sequence of the cauliflower mushroom Sparassis crispa (Hanabiratake) and its association with beneficial usage.</title>
        <authorList>
            <person name="Kiyama R."/>
            <person name="Furutani Y."/>
            <person name="Kawaguchi K."/>
            <person name="Nakanishi T."/>
        </authorList>
    </citation>
    <scope>NUCLEOTIDE SEQUENCE [LARGE SCALE GENOMIC DNA]</scope>
</reference>
<dbReference type="InParanoid" id="A0A401GU23"/>
<keyword evidence="2" id="KW-1185">Reference proteome</keyword>
<dbReference type="RefSeq" id="XP_027616619.1">
    <property type="nucleotide sequence ID" value="XM_027760818.1"/>
</dbReference>